<proteinExistence type="predicted"/>
<keyword evidence="3" id="KW-0732">Signal</keyword>
<evidence type="ECO:0000256" key="7">
    <source>
        <dbReference type="SAM" id="MobiDB-lite"/>
    </source>
</evidence>
<dbReference type="Ensembl" id="ENSECAT00000104171.1">
    <property type="protein sequence ID" value="ENSECAP00000062677.1"/>
    <property type="gene ID" value="ENSECAG00000022770.4"/>
</dbReference>
<dbReference type="SMART" id="SM00423">
    <property type="entry name" value="PSI"/>
    <property type="match status" value="1"/>
</dbReference>
<dbReference type="Proteomes" id="UP000002281">
    <property type="component" value="Chromosome 26"/>
</dbReference>
<evidence type="ECO:0000313" key="10">
    <source>
        <dbReference type="Ensembl" id="ENSECAP00000062677.1"/>
    </source>
</evidence>
<name>A0A9L0RLH9_HORSE</name>
<protein>
    <submittedName>
        <fullName evidence="10">PTTG1 interacting protein</fullName>
    </submittedName>
</protein>
<evidence type="ECO:0000256" key="8">
    <source>
        <dbReference type="SAM" id="Phobius"/>
    </source>
</evidence>
<keyword evidence="6" id="KW-0325">Glycoprotein</keyword>
<keyword evidence="4 8" id="KW-1133">Transmembrane helix</keyword>
<keyword evidence="2 8" id="KW-0812">Transmembrane</keyword>
<reference evidence="10 11" key="1">
    <citation type="journal article" date="2009" name="Science">
        <title>Genome sequence, comparative analysis, and population genetics of the domestic horse.</title>
        <authorList>
            <consortium name="Broad Institute Genome Sequencing Platform"/>
            <consortium name="Broad Institute Whole Genome Assembly Team"/>
            <person name="Wade C.M."/>
            <person name="Giulotto E."/>
            <person name="Sigurdsson S."/>
            <person name="Zoli M."/>
            <person name="Gnerre S."/>
            <person name="Imsland F."/>
            <person name="Lear T.L."/>
            <person name="Adelson D.L."/>
            <person name="Bailey E."/>
            <person name="Bellone R.R."/>
            <person name="Bloecker H."/>
            <person name="Distl O."/>
            <person name="Edgar R.C."/>
            <person name="Garber M."/>
            <person name="Leeb T."/>
            <person name="Mauceli E."/>
            <person name="MacLeod J.N."/>
            <person name="Penedo M.C.T."/>
            <person name="Raison J.M."/>
            <person name="Sharpe T."/>
            <person name="Vogel J."/>
            <person name="Andersson L."/>
            <person name="Antczak D.F."/>
            <person name="Biagi T."/>
            <person name="Binns M.M."/>
            <person name="Chowdhary B.P."/>
            <person name="Coleman S.J."/>
            <person name="Della Valle G."/>
            <person name="Fryc S."/>
            <person name="Guerin G."/>
            <person name="Hasegawa T."/>
            <person name="Hill E.W."/>
            <person name="Jurka J."/>
            <person name="Kiialainen A."/>
            <person name="Lindgren G."/>
            <person name="Liu J."/>
            <person name="Magnani E."/>
            <person name="Mickelson J.R."/>
            <person name="Murray J."/>
            <person name="Nergadze S.G."/>
            <person name="Onofrio R."/>
            <person name="Pedroni S."/>
            <person name="Piras M.F."/>
            <person name="Raudsepp T."/>
            <person name="Rocchi M."/>
            <person name="Roeed K.H."/>
            <person name="Ryder O.A."/>
            <person name="Searle S."/>
            <person name="Skow L."/>
            <person name="Swinburne J.E."/>
            <person name="Syvaenen A.C."/>
            <person name="Tozaki T."/>
            <person name="Valberg S.J."/>
            <person name="Vaudin M."/>
            <person name="White J.R."/>
            <person name="Zody M.C."/>
            <person name="Lander E.S."/>
            <person name="Lindblad-Toh K."/>
        </authorList>
    </citation>
    <scope>NUCLEOTIDE SEQUENCE [LARGE SCALE GENOMIC DNA]</scope>
    <source>
        <strain evidence="10 11">Thoroughbred</strain>
    </source>
</reference>
<feature type="region of interest" description="Disordered" evidence="7">
    <location>
        <begin position="182"/>
        <end position="210"/>
    </location>
</feature>
<reference evidence="10" key="2">
    <citation type="submission" date="2025-08" db="UniProtKB">
        <authorList>
            <consortium name="Ensembl"/>
        </authorList>
    </citation>
    <scope>IDENTIFICATION</scope>
    <source>
        <strain evidence="10">Thoroughbred</strain>
    </source>
</reference>
<evidence type="ECO:0000313" key="11">
    <source>
        <dbReference type="Proteomes" id="UP000002281"/>
    </source>
</evidence>
<dbReference type="InterPro" id="IPR016201">
    <property type="entry name" value="PSI"/>
</dbReference>
<keyword evidence="11" id="KW-1185">Reference proteome</keyword>
<sequence length="232" mass="25795">RSRLCGLWTPLIVNGVRLDPRVSSLHLGGRQPLEGPQSVVLKRDPKGLGGGGPTLTAPCSRAGFGVWGGVCIPSPAHFPPRARAGCPGWYACSQNTNKTCEECLKNVSCLWCNTNKACLDYPVTKILPPGSLCKLSSARWGVCWVNFEALIITMSVLGGAVLLGVAVCCCCCCRRKKSRKPDKSEEKAMREREERRIRQEERRAEMKSRHDEIRKKYGLFKEENPYARFENN</sequence>
<feature type="transmembrane region" description="Helical" evidence="8">
    <location>
        <begin position="149"/>
        <end position="173"/>
    </location>
</feature>
<evidence type="ECO:0000256" key="6">
    <source>
        <dbReference type="ARBA" id="ARBA00023180"/>
    </source>
</evidence>
<evidence type="ECO:0000256" key="1">
    <source>
        <dbReference type="ARBA" id="ARBA00004479"/>
    </source>
</evidence>
<dbReference type="PANTHER" id="PTHR15191">
    <property type="entry name" value="PROTEIN CBG20567"/>
    <property type="match status" value="1"/>
</dbReference>
<organism evidence="10 11">
    <name type="scientific">Equus caballus</name>
    <name type="common">Horse</name>
    <dbReference type="NCBI Taxonomy" id="9796"/>
    <lineage>
        <taxon>Eukaryota</taxon>
        <taxon>Metazoa</taxon>
        <taxon>Chordata</taxon>
        <taxon>Craniata</taxon>
        <taxon>Vertebrata</taxon>
        <taxon>Euteleostomi</taxon>
        <taxon>Mammalia</taxon>
        <taxon>Eutheria</taxon>
        <taxon>Laurasiatheria</taxon>
        <taxon>Perissodactyla</taxon>
        <taxon>Equidae</taxon>
        <taxon>Equus</taxon>
    </lineage>
</organism>
<dbReference type="AlphaFoldDB" id="A0A9L0RLH9"/>
<feature type="domain" description="PSI" evidence="9">
    <location>
        <begin position="91"/>
        <end position="144"/>
    </location>
</feature>
<reference evidence="10" key="3">
    <citation type="submission" date="2025-09" db="UniProtKB">
        <authorList>
            <consortium name="Ensembl"/>
        </authorList>
    </citation>
    <scope>IDENTIFICATION</scope>
    <source>
        <strain evidence="10">Thoroughbred</strain>
    </source>
</reference>
<accession>A0A9L0RLH9</accession>
<evidence type="ECO:0000256" key="5">
    <source>
        <dbReference type="ARBA" id="ARBA00023136"/>
    </source>
</evidence>
<evidence type="ECO:0000259" key="9">
    <source>
        <dbReference type="SMART" id="SM00423"/>
    </source>
</evidence>
<dbReference type="GO" id="GO:0016020">
    <property type="term" value="C:membrane"/>
    <property type="evidence" value="ECO:0007669"/>
    <property type="project" value="UniProtKB-SubCell"/>
</dbReference>
<evidence type="ECO:0000256" key="3">
    <source>
        <dbReference type="ARBA" id="ARBA00022729"/>
    </source>
</evidence>
<dbReference type="PANTHER" id="PTHR15191:SF14">
    <property type="entry name" value="PITUITARY TUMOR-TRANSFORMING GENE 1 PROTEIN-INTERACTING PROTEIN"/>
    <property type="match status" value="1"/>
</dbReference>
<dbReference type="GeneTree" id="ENSGT00390000004977"/>
<evidence type="ECO:0000256" key="2">
    <source>
        <dbReference type="ARBA" id="ARBA00022692"/>
    </source>
</evidence>
<dbReference type="InterPro" id="IPR052304">
    <property type="entry name" value="PTTG1IP"/>
</dbReference>
<comment type="subcellular location">
    <subcellularLocation>
        <location evidence="1">Membrane</location>
        <topology evidence="1">Single-pass type I membrane protein</topology>
    </subcellularLocation>
</comment>
<evidence type="ECO:0000256" key="4">
    <source>
        <dbReference type="ARBA" id="ARBA00022989"/>
    </source>
</evidence>
<keyword evidence="5 8" id="KW-0472">Membrane</keyword>